<protein>
    <recommendedName>
        <fullName evidence="2">von Hippel-Lindau disease tumour suppressor beta domain-containing protein</fullName>
    </recommendedName>
</protein>
<dbReference type="Proteomes" id="UP000290189">
    <property type="component" value="Unassembled WGS sequence"/>
</dbReference>
<evidence type="ECO:0000259" key="2">
    <source>
        <dbReference type="Pfam" id="PF01847"/>
    </source>
</evidence>
<geneLocation type="mitochondrion" evidence="3"/>
<evidence type="ECO:0000313" key="3">
    <source>
        <dbReference type="EMBL" id="SPQ97736.1"/>
    </source>
</evidence>
<name>A0A3P3YC30_PLABS</name>
<sequence>MSAHTPLLQDNVDAPVYEPIGADDIVENGVEVVPQHRHRCRLAMIAVAVIVSFAVLAGLLLVPLCHSSNDRLVNVVIVNYELDPVDIYEADDNSNEVHIARLGPFDRVGGLAFWPNSRVVIRNALTGGFIRRTTVKKGDVLIETDGGLHRSPEDATESTTVSFVNREAFSKVVLSWVDYRGVPIQVAILAPGEEVTVATTVRHVFILSGEHDGKVLYEATIGSTSGVIGTTGPEENKDNALVVRVRNDSEEGVAFLWLDNDGVEHMMEQVAPGTTTTMTTYQSHRFVFRTNDGNVVRQCVIHPSTDEIRPSSC</sequence>
<organism evidence="3 4">
    <name type="scientific">Plasmodiophora brassicae</name>
    <name type="common">Clubroot disease agent</name>
    <dbReference type="NCBI Taxonomy" id="37360"/>
    <lineage>
        <taxon>Eukaryota</taxon>
        <taxon>Sar</taxon>
        <taxon>Rhizaria</taxon>
        <taxon>Endomyxa</taxon>
        <taxon>Phytomyxea</taxon>
        <taxon>Plasmodiophorida</taxon>
        <taxon>Plasmodiophoridae</taxon>
        <taxon>Plasmodiophora</taxon>
    </lineage>
</organism>
<evidence type="ECO:0000256" key="1">
    <source>
        <dbReference type="SAM" id="Phobius"/>
    </source>
</evidence>
<keyword evidence="1" id="KW-0472">Membrane</keyword>
<dbReference type="InterPro" id="IPR024053">
    <property type="entry name" value="VHL_beta_dom"/>
</dbReference>
<dbReference type="AlphaFoldDB" id="A0A3P3YC30"/>
<dbReference type="SUPFAM" id="SSF49468">
    <property type="entry name" value="VHL"/>
    <property type="match status" value="2"/>
</dbReference>
<accession>A0A3P3YC30</accession>
<gene>
    <name evidence="3" type="ORF">PLBR_LOCUS4951</name>
</gene>
<dbReference type="EMBL" id="OVEO01000008">
    <property type="protein sequence ID" value="SPQ97736.1"/>
    <property type="molecule type" value="Genomic_DNA"/>
</dbReference>
<feature type="transmembrane region" description="Helical" evidence="1">
    <location>
        <begin position="42"/>
        <end position="64"/>
    </location>
</feature>
<dbReference type="InterPro" id="IPR036208">
    <property type="entry name" value="VHL_sf"/>
</dbReference>
<reference evidence="3 4" key="1">
    <citation type="submission" date="2018-03" db="EMBL/GenBank/DDBJ databases">
        <authorList>
            <person name="Fogelqvist J."/>
        </authorList>
    </citation>
    <scope>NUCLEOTIDE SEQUENCE [LARGE SCALE GENOMIC DNA]</scope>
</reference>
<keyword evidence="3" id="KW-0496">Mitochondrion</keyword>
<evidence type="ECO:0000313" key="4">
    <source>
        <dbReference type="Proteomes" id="UP000290189"/>
    </source>
</evidence>
<dbReference type="InterPro" id="IPR037140">
    <property type="entry name" value="VHL_beta_dom_sf"/>
</dbReference>
<feature type="domain" description="von Hippel-Lindau disease tumour suppressor beta" evidence="2">
    <location>
        <begin position="243"/>
        <end position="292"/>
    </location>
</feature>
<keyword evidence="1" id="KW-0812">Transmembrane</keyword>
<dbReference type="Pfam" id="PF01847">
    <property type="entry name" value="VHL"/>
    <property type="match status" value="1"/>
</dbReference>
<dbReference type="Gene3D" id="2.60.40.780">
    <property type="entry name" value="von Hippel-Lindau disease tumour suppressor, beta domain"/>
    <property type="match status" value="2"/>
</dbReference>
<proteinExistence type="predicted"/>
<keyword evidence="1" id="KW-1133">Transmembrane helix</keyword>